<reference evidence="3 4" key="1">
    <citation type="submission" date="2022-06" db="EMBL/GenBank/DDBJ databases">
        <title>Thiomicrohabdus sp. nov, an obligately chemolithoautotrophic, sulfur-oxidizing bacterium isolated from beach of Guanyin Mountain. Amoy.</title>
        <authorList>
            <person name="Zhu H."/>
        </authorList>
    </citation>
    <scope>NUCLEOTIDE SEQUENCE [LARGE SCALE GENOMIC DNA]</scope>
    <source>
        <strain evidence="3 4">XGS-01</strain>
    </source>
</reference>
<accession>A0ABY8C856</accession>
<proteinExistence type="predicted"/>
<dbReference type="RefSeq" id="WP_275594408.1">
    <property type="nucleotide sequence ID" value="NZ_CP102381.1"/>
</dbReference>
<keyword evidence="2" id="KW-0472">Membrane</keyword>
<evidence type="ECO:0000256" key="1">
    <source>
        <dbReference type="SAM" id="MobiDB-lite"/>
    </source>
</evidence>
<sequence length="675" mass="72521">MGERLKYILDADAKPFNSAVGSATKGAKQFESANKKAGSESSRALSLVENRLVKMNKLQNSAVLIARGMGAAFAIAGAAGGAGFVWLTSLTDEMDRAGKTADKLGLTTQELTSLRYAVEQTSEMTGAQFDVALQRMTRRLAEAAQGTGEARNAIAELGLDAQALNAMSPEQAFKAIADQMAQVDSQSDRVRLAFKLFDTEGVNLVNTLSEGSAEINRLQKNAISMGIAFDDKAAKGAERFNDELTDLQASFKGTMVTFVNESGILDTLNNKFKSINETLKIQRETAAAAADPLTSLYLQLDKLDRQREPLLNPKQSWIFGIGYDVDEDVTQLKALTKRRKEILKEIDTLLSGRNSAKPSNKPTVLPPVNIGATPPKKPAVVKGDDWRQMLDSQTSDFGDNPFATPSATSDWSGMLDEQTGLFDSDIAAAQNQMQTLSSLYAEGLDREQMFRDERLAMVQNALDQEAVSVEQAARIKNQIEEDYQRSQLATASEGFGMIANLMNTNSKEMFEIGKKAAIVQTTIDTYQMATSAYKAMVGIPFIGPALGAAAAASAVAFGLAQVSSISSQQFTPSAEGGFDIPAGVNPVTQLHEKEMVLPKAQAEVIRNLANANGNGAGGVVVNIHNAPGAAEVTEKDGQIDIRFLTDQVSGVMAKDIVKGVSPMNTAFEQTYGTYR</sequence>
<feature type="region of interest" description="Disordered" evidence="1">
    <location>
        <begin position="353"/>
        <end position="380"/>
    </location>
</feature>
<feature type="transmembrane region" description="Helical" evidence="2">
    <location>
        <begin position="64"/>
        <end position="87"/>
    </location>
</feature>
<keyword evidence="4" id="KW-1185">Reference proteome</keyword>
<protein>
    <recommendedName>
        <fullName evidence="5">Bacteriophage tail tape measure N-terminal domain-containing protein</fullName>
    </recommendedName>
</protein>
<dbReference type="Proteomes" id="UP001222275">
    <property type="component" value="Chromosome"/>
</dbReference>
<evidence type="ECO:0000313" key="3">
    <source>
        <dbReference type="EMBL" id="WEJ62151.1"/>
    </source>
</evidence>
<keyword evidence="2" id="KW-1133">Transmembrane helix</keyword>
<evidence type="ECO:0000256" key="2">
    <source>
        <dbReference type="SAM" id="Phobius"/>
    </source>
</evidence>
<gene>
    <name evidence="3" type="ORF">NR989_09035</name>
</gene>
<name>A0ABY8C856_9GAMM</name>
<organism evidence="3 4">
    <name type="scientific">Thiomicrorhabdus lithotrophica</name>
    <dbReference type="NCBI Taxonomy" id="2949997"/>
    <lineage>
        <taxon>Bacteria</taxon>
        <taxon>Pseudomonadati</taxon>
        <taxon>Pseudomonadota</taxon>
        <taxon>Gammaproteobacteria</taxon>
        <taxon>Thiotrichales</taxon>
        <taxon>Piscirickettsiaceae</taxon>
        <taxon>Thiomicrorhabdus</taxon>
    </lineage>
</organism>
<evidence type="ECO:0000313" key="4">
    <source>
        <dbReference type="Proteomes" id="UP001222275"/>
    </source>
</evidence>
<dbReference type="EMBL" id="CP102381">
    <property type="protein sequence ID" value="WEJ62151.1"/>
    <property type="molecule type" value="Genomic_DNA"/>
</dbReference>
<feature type="compositionally biased region" description="Polar residues" evidence="1">
    <location>
        <begin position="353"/>
        <end position="362"/>
    </location>
</feature>
<evidence type="ECO:0008006" key="5">
    <source>
        <dbReference type="Google" id="ProtNLM"/>
    </source>
</evidence>
<keyword evidence="2" id="KW-0812">Transmembrane</keyword>